<feature type="domain" description="Tyrosine specific protein phosphatases" evidence="2">
    <location>
        <begin position="285"/>
        <end position="358"/>
    </location>
</feature>
<organism evidence="3 4">
    <name type="scientific">Acanthosepion pharaonis</name>
    <name type="common">Pharaoh cuttlefish</name>
    <name type="synonym">Sepia pharaonis</name>
    <dbReference type="NCBI Taxonomy" id="158019"/>
    <lineage>
        <taxon>Eukaryota</taxon>
        <taxon>Metazoa</taxon>
        <taxon>Spiralia</taxon>
        <taxon>Lophotrochozoa</taxon>
        <taxon>Mollusca</taxon>
        <taxon>Cephalopoda</taxon>
        <taxon>Coleoidea</taxon>
        <taxon>Decapodiformes</taxon>
        <taxon>Sepiida</taxon>
        <taxon>Sepiina</taxon>
        <taxon>Sepiidae</taxon>
        <taxon>Acanthosepion</taxon>
    </lineage>
</organism>
<dbReference type="OrthoDB" id="6108687at2759"/>
<dbReference type="SUPFAM" id="SSF52799">
    <property type="entry name" value="(Phosphotyrosine protein) phosphatases II"/>
    <property type="match status" value="2"/>
</dbReference>
<dbReference type="PROSITE" id="PS50055">
    <property type="entry name" value="TYR_PHOSPHATASE_PTP"/>
    <property type="match status" value="2"/>
</dbReference>
<dbReference type="Pfam" id="PF00102">
    <property type="entry name" value="Y_phosphatase"/>
    <property type="match status" value="2"/>
</dbReference>
<dbReference type="SMART" id="SM00194">
    <property type="entry name" value="PTPc"/>
    <property type="match status" value="1"/>
</dbReference>
<sequence>MFTEFWQSRSILAGDGRTGTYIALDILLEQLWKKPTINIFSCVNQLCQQRAFMVQNKIQYQFIHDILAEEILTGFSEIFVTSIPEEFKKLQTNKANGEKAMLKKQYEEFIFPLNQSHPIESYQESMYTNVEENNVFEASCKTFHESIFVDGFFMKNEFIFEASCKTFHESIFVDGFFMKNEFMLTLQPSKNNADMFWKLIYEKRYSIIIMLDDTPKIASVYWPQKINCTEVYGSIKVELTNTAESKTFFQRYFQVSSTKQNALEPVYVVQFQSKIWQRKQLPFPSDLIELIQTVTNSCGQGKQLLIQCKDGITKSSIFCVLCVMICKIRMNERVSILRLLRSMKKKNPQIVTDYESYKFCWSVAEILQDENSTYYSHCQSQEISEIV</sequence>
<evidence type="ECO:0000313" key="4">
    <source>
        <dbReference type="Proteomes" id="UP000597762"/>
    </source>
</evidence>
<keyword evidence="4" id="KW-1185">Reference proteome</keyword>
<reference evidence="3" key="1">
    <citation type="submission" date="2021-01" db="EMBL/GenBank/DDBJ databases">
        <authorList>
            <person name="Li R."/>
            <person name="Bekaert M."/>
        </authorList>
    </citation>
    <scope>NUCLEOTIDE SEQUENCE</scope>
    <source>
        <strain evidence="3">Farmed</strain>
    </source>
</reference>
<dbReference type="Gene3D" id="3.90.190.10">
    <property type="entry name" value="Protein tyrosine phosphatase superfamily"/>
    <property type="match status" value="2"/>
</dbReference>
<feature type="domain" description="Tyrosine-protein phosphatase" evidence="1">
    <location>
        <begin position="83"/>
        <end position="367"/>
    </location>
</feature>
<evidence type="ECO:0008006" key="5">
    <source>
        <dbReference type="Google" id="ProtNLM"/>
    </source>
</evidence>
<feature type="domain" description="Tyrosine specific protein phosphatases" evidence="2">
    <location>
        <begin position="13"/>
        <end position="61"/>
    </location>
</feature>
<evidence type="ECO:0000259" key="1">
    <source>
        <dbReference type="PROSITE" id="PS50055"/>
    </source>
</evidence>
<dbReference type="PANTHER" id="PTHR19134:SF449">
    <property type="entry name" value="TYROSINE-PROTEIN PHOSPHATASE 1"/>
    <property type="match status" value="1"/>
</dbReference>
<protein>
    <recommendedName>
        <fullName evidence="5">Protein tyrosine phosphatase</fullName>
    </recommendedName>
</protein>
<dbReference type="GO" id="GO:0004725">
    <property type="term" value="F:protein tyrosine phosphatase activity"/>
    <property type="evidence" value="ECO:0007669"/>
    <property type="project" value="InterPro"/>
</dbReference>
<dbReference type="EMBL" id="CAHIKZ030003945">
    <property type="protein sequence ID" value="CAE1305645.1"/>
    <property type="molecule type" value="Genomic_DNA"/>
</dbReference>
<name>A0A812DN01_ACAPH</name>
<dbReference type="InterPro" id="IPR000242">
    <property type="entry name" value="PTP_cat"/>
</dbReference>
<accession>A0A812DN01</accession>
<evidence type="ECO:0000259" key="2">
    <source>
        <dbReference type="PROSITE" id="PS50056"/>
    </source>
</evidence>
<comment type="caution">
    <text evidence="3">The sequence shown here is derived from an EMBL/GenBank/DDBJ whole genome shotgun (WGS) entry which is preliminary data.</text>
</comment>
<gene>
    <name evidence="3" type="ORF">SPHA_58028</name>
</gene>
<feature type="domain" description="Tyrosine-protein phosphatase" evidence="1">
    <location>
        <begin position="13"/>
        <end position="70"/>
    </location>
</feature>
<dbReference type="SMART" id="SM00404">
    <property type="entry name" value="PTPc_motif"/>
    <property type="match status" value="2"/>
</dbReference>
<dbReference type="CDD" id="cd00047">
    <property type="entry name" value="PTPc"/>
    <property type="match status" value="1"/>
</dbReference>
<dbReference type="Proteomes" id="UP000597762">
    <property type="component" value="Unassembled WGS sequence"/>
</dbReference>
<dbReference type="PANTHER" id="PTHR19134">
    <property type="entry name" value="RECEPTOR-TYPE TYROSINE-PROTEIN PHOSPHATASE"/>
    <property type="match status" value="1"/>
</dbReference>
<proteinExistence type="predicted"/>
<dbReference type="AlphaFoldDB" id="A0A812DN01"/>
<evidence type="ECO:0000313" key="3">
    <source>
        <dbReference type="EMBL" id="CAE1305645.1"/>
    </source>
</evidence>
<dbReference type="InterPro" id="IPR003595">
    <property type="entry name" value="Tyr_Pase_cat"/>
</dbReference>
<dbReference type="InterPro" id="IPR000387">
    <property type="entry name" value="Tyr_Pase_dom"/>
</dbReference>
<dbReference type="PROSITE" id="PS50056">
    <property type="entry name" value="TYR_PHOSPHATASE_2"/>
    <property type="match status" value="2"/>
</dbReference>
<dbReference type="InterPro" id="IPR050348">
    <property type="entry name" value="Protein-Tyr_Phosphatase"/>
</dbReference>
<dbReference type="InterPro" id="IPR029021">
    <property type="entry name" value="Prot-tyrosine_phosphatase-like"/>
</dbReference>